<dbReference type="AlphaFoldDB" id="A0A2P2FL57"/>
<dbReference type="SUPFAM" id="SSF56634">
    <property type="entry name" value="Heme-dependent catalase-like"/>
    <property type="match status" value="1"/>
</dbReference>
<comment type="caution">
    <text evidence="1">The sequence shown here is derived from an EMBL/GenBank/DDBJ whole genome shotgun (WGS) entry which is preliminary data.</text>
</comment>
<protein>
    <recommendedName>
        <fullName evidence="3">Phosphodiesterase</fullName>
    </recommendedName>
</protein>
<dbReference type="EMBL" id="JFBM01000033">
    <property type="protein sequence ID" value="KFU77439.1"/>
    <property type="molecule type" value="Genomic_DNA"/>
</dbReference>
<reference evidence="1 2" key="1">
    <citation type="journal article" date="2014" name="Genome Announc.">
        <title>Draft Genome Sequence of Amycolatopsis lurida NRRL 2430, Producer of the Glycopeptide Family Antibiotic Ristocetin.</title>
        <authorList>
            <person name="Kwun M.J."/>
            <person name="Hong H.J."/>
        </authorList>
    </citation>
    <scope>NUCLEOTIDE SEQUENCE [LARGE SCALE GENOMIC DNA]</scope>
    <source>
        <strain evidence="1 2">NRRL 2430</strain>
    </source>
</reference>
<dbReference type="Proteomes" id="UP000256220">
    <property type="component" value="Unassembled WGS sequence"/>
</dbReference>
<evidence type="ECO:0008006" key="3">
    <source>
        <dbReference type="Google" id="ProtNLM"/>
    </source>
</evidence>
<organism evidence="1 2">
    <name type="scientific">Amycolatopsis lurida NRRL 2430</name>
    <dbReference type="NCBI Taxonomy" id="1460371"/>
    <lineage>
        <taxon>Bacteria</taxon>
        <taxon>Bacillati</taxon>
        <taxon>Actinomycetota</taxon>
        <taxon>Actinomycetes</taxon>
        <taxon>Pseudonocardiales</taxon>
        <taxon>Pseudonocardiaceae</taxon>
        <taxon>Amycolatopsis</taxon>
    </lineage>
</organism>
<name>A0A2P2FL57_AMYLU</name>
<dbReference type="RefSeq" id="WP_091596829.1">
    <property type="nucleotide sequence ID" value="NZ_JFBM01000033.1"/>
</dbReference>
<sequence>MAEDDTPQAGPAGRLLRAGFHALAALRGARAFHPNGLLFNGELQALRRDELALPEEPVAVTVRMSKGAGLPGRVPDALGLAVRIPAVGGHPWDLTLTTSGTGLVGRVLPRPARAWTAGRYSTLLPYRTKGELIWLSARAETPRHAEASLDGLRRLMAEGPVTFLFETVRANGHRNPCARLTLDEVDDDSPQPAFDPMLNSPPDWELRPGWLTGLRERAYEGSRKGR</sequence>
<evidence type="ECO:0000313" key="2">
    <source>
        <dbReference type="Proteomes" id="UP000256220"/>
    </source>
</evidence>
<accession>A0A2P2FL57</accession>
<keyword evidence="2" id="KW-1185">Reference proteome</keyword>
<proteinExistence type="predicted"/>
<dbReference type="GO" id="GO:0020037">
    <property type="term" value="F:heme binding"/>
    <property type="evidence" value="ECO:0007669"/>
    <property type="project" value="InterPro"/>
</dbReference>
<dbReference type="InterPro" id="IPR020835">
    <property type="entry name" value="Catalase_sf"/>
</dbReference>
<evidence type="ECO:0000313" key="1">
    <source>
        <dbReference type="EMBL" id="KFU77439.1"/>
    </source>
</evidence>
<gene>
    <name evidence="1" type="ORF">BB31_31150</name>
</gene>